<evidence type="ECO:0000313" key="1">
    <source>
        <dbReference type="EMBL" id="GAA4492400.1"/>
    </source>
</evidence>
<dbReference type="Proteomes" id="UP001501321">
    <property type="component" value="Unassembled WGS sequence"/>
</dbReference>
<protein>
    <recommendedName>
        <fullName evidence="3">Capsular biosynthesis protein</fullName>
    </recommendedName>
</protein>
<gene>
    <name evidence="1" type="ORF">GCM10023095_00810</name>
</gene>
<keyword evidence="2" id="KW-1185">Reference proteome</keyword>
<comment type="caution">
    <text evidence="1">The sequence shown here is derived from an EMBL/GenBank/DDBJ whole genome shotgun (WGS) entry which is preliminary data.</text>
</comment>
<evidence type="ECO:0008006" key="3">
    <source>
        <dbReference type="Google" id="ProtNLM"/>
    </source>
</evidence>
<accession>A0ABP8PW78</accession>
<organism evidence="1 2">
    <name type="scientific">Pseudaeromonas paramecii</name>
    <dbReference type="NCBI Taxonomy" id="2138166"/>
    <lineage>
        <taxon>Bacteria</taxon>
        <taxon>Pseudomonadati</taxon>
        <taxon>Pseudomonadota</taxon>
        <taxon>Gammaproteobacteria</taxon>
        <taxon>Aeromonadales</taxon>
        <taxon>Aeromonadaceae</taxon>
        <taxon>Pseudaeromonas</taxon>
    </lineage>
</organism>
<proteinExistence type="predicted"/>
<reference evidence="2" key="1">
    <citation type="journal article" date="2019" name="Int. J. Syst. Evol. Microbiol.">
        <title>The Global Catalogue of Microorganisms (GCM) 10K type strain sequencing project: providing services to taxonomists for standard genome sequencing and annotation.</title>
        <authorList>
            <consortium name="The Broad Institute Genomics Platform"/>
            <consortium name="The Broad Institute Genome Sequencing Center for Infectious Disease"/>
            <person name="Wu L."/>
            <person name="Ma J."/>
        </authorList>
    </citation>
    <scope>NUCLEOTIDE SEQUENCE [LARGE SCALE GENOMIC DNA]</scope>
    <source>
        <strain evidence="2">JCM 32226</strain>
    </source>
</reference>
<evidence type="ECO:0000313" key="2">
    <source>
        <dbReference type="Proteomes" id="UP001501321"/>
    </source>
</evidence>
<sequence>MCGGLFLANLLVTNVVRAAQEDNFILNASLGVMYDDNLFRLPEQASAVDGRGDTILTPTATLGYQQSFSKQQVSLSASAFSPRYQQHDTLNYHGYRLSTGWLGQVGKRWQPSLGYMKSRELSSYEDVQAGVMDMLSRQRFEGGLAYGRIGRIRLGADGWLEQKRHGSSTYEQLDLDDSGAGVQSEFASRRGSKVTLRYESRWIDYQQAAAQVLDYRLDKLRLSLFWPVSAKLEWSAVGGFMAWHFDGNDSSKRSWLGGTKFHWLPSDRWDLDLSYQRDSQDPGYNVRVSYSDTLALEAGWQLAQKWRLEGRVSQMWSQYGLDDTLGQERKDEALMYRMALIWQTTDKIRAESYWTLGKRDSNQANTDYDYQQCGLTFTYSY</sequence>
<name>A0ABP8PW78_9GAMM</name>
<dbReference type="EMBL" id="BAABFC010000001">
    <property type="protein sequence ID" value="GAA4492400.1"/>
    <property type="molecule type" value="Genomic_DNA"/>
</dbReference>